<comment type="caution">
    <text evidence="1">The sequence shown here is derived from an EMBL/GenBank/DDBJ whole genome shotgun (WGS) entry which is preliminary data.</text>
</comment>
<evidence type="ECO:0000313" key="2">
    <source>
        <dbReference type="Proteomes" id="UP000730482"/>
    </source>
</evidence>
<evidence type="ECO:0000313" key="1">
    <source>
        <dbReference type="EMBL" id="MBS2552650.1"/>
    </source>
</evidence>
<dbReference type="Proteomes" id="UP000730482">
    <property type="component" value="Unassembled WGS sequence"/>
</dbReference>
<gene>
    <name evidence="1" type="ORF">KGQ19_37920</name>
</gene>
<proteinExistence type="predicted"/>
<dbReference type="RefSeq" id="WP_212018437.1">
    <property type="nucleotide sequence ID" value="NZ_JAAFYZ010000201.1"/>
</dbReference>
<accession>A0ABS5L2V3</accession>
<name>A0ABS5L2V3_9ACTN</name>
<evidence type="ECO:0008006" key="3">
    <source>
        <dbReference type="Google" id="ProtNLM"/>
    </source>
</evidence>
<dbReference type="EMBL" id="JAAFYZ010000201">
    <property type="protein sequence ID" value="MBS2552650.1"/>
    <property type="molecule type" value="Genomic_DNA"/>
</dbReference>
<organism evidence="1 2">
    <name type="scientific">Catenulispora pinistramenti</name>
    <dbReference type="NCBI Taxonomy" id="2705254"/>
    <lineage>
        <taxon>Bacteria</taxon>
        <taxon>Bacillati</taxon>
        <taxon>Actinomycetota</taxon>
        <taxon>Actinomycetes</taxon>
        <taxon>Catenulisporales</taxon>
        <taxon>Catenulisporaceae</taxon>
        <taxon>Catenulispora</taxon>
    </lineage>
</organism>
<protein>
    <recommendedName>
        <fullName evidence="3">WXG100 family type VII secretion target</fullName>
    </recommendedName>
</protein>
<sequence length="111" mass="12195">MSDQLKVDLGKLSDLSGLLSRLRTELGDLPNHVDSYAAAMGHQGLADATRIMGDDWNNFRSLLMTDIDTLGTFAEQAKNAYQDTDADLSKMISDVMDPAPMPLHGRYHAEV</sequence>
<keyword evidence="2" id="KW-1185">Reference proteome</keyword>
<dbReference type="Pfam" id="PF19840">
    <property type="entry name" value="DUF6317"/>
    <property type="match status" value="1"/>
</dbReference>
<reference evidence="1 2" key="1">
    <citation type="submission" date="2020-02" db="EMBL/GenBank/DDBJ databases">
        <title>Acidophilic actinobacteria isolated from forest soil.</title>
        <authorList>
            <person name="Golinska P."/>
        </authorList>
    </citation>
    <scope>NUCLEOTIDE SEQUENCE [LARGE SCALE GENOMIC DNA]</scope>
    <source>
        <strain evidence="1 2">NL8</strain>
    </source>
</reference>
<dbReference type="InterPro" id="IPR045558">
    <property type="entry name" value="DUF6317"/>
</dbReference>